<dbReference type="SMART" id="SM00671">
    <property type="entry name" value="SEL1"/>
    <property type="match status" value="3"/>
</dbReference>
<feature type="repeat" description="TPR" evidence="1">
    <location>
        <begin position="141"/>
        <end position="174"/>
    </location>
</feature>
<dbReference type="InterPro" id="IPR011990">
    <property type="entry name" value="TPR-like_helical_dom_sf"/>
</dbReference>
<dbReference type="SMART" id="SM00028">
    <property type="entry name" value="TPR"/>
    <property type="match status" value="4"/>
</dbReference>
<dbReference type="SUPFAM" id="SSF81901">
    <property type="entry name" value="HCP-like"/>
    <property type="match status" value="2"/>
</dbReference>
<dbReference type="PANTHER" id="PTHR11102:SF160">
    <property type="entry name" value="ERAD-ASSOCIATED E3 UBIQUITIN-PROTEIN LIGASE COMPONENT HRD3"/>
    <property type="match status" value="1"/>
</dbReference>
<feature type="coiled-coil region" evidence="2">
    <location>
        <begin position="5"/>
        <end position="53"/>
    </location>
</feature>
<dbReference type="Pfam" id="PF08238">
    <property type="entry name" value="Sel1"/>
    <property type="match status" value="4"/>
</dbReference>
<dbReference type="PANTHER" id="PTHR11102">
    <property type="entry name" value="SEL-1-LIKE PROTEIN"/>
    <property type="match status" value="1"/>
</dbReference>
<dbReference type="InterPro" id="IPR050767">
    <property type="entry name" value="Sel1_AlgK"/>
</dbReference>
<evidence type="ECO:0000256" key="2">
    <source>
        <dbReference type="SAM" id="Coils"/>
    </source>
</evidence>
<keyword evidence="1" id="KW-0802">TPR repeat</keyword>
<organism evidence="3">
    <name type="scientific">Harvfovirus sp</name>
    <dbReference type="NCBI Taxonomy" id="2487768"/>
    <lineage>
        <taxon>Viruses</taxon>
        <taxon>Varidnaviria</taxon>
        <taxon>Bamfordvirae</taxon>
        <taxon>Nucleocytoviricota</taxon>
        <taxon>Megaviricetes</taxon>
        <taxon>Imitervirales</taxon>
        <taxon>Mimiviridae</taxon>
        <taxon>Klosneuvirinae</taxon>
    </lineage>
</organism>
<sequence>MDNTIMKLRSDLAEYSEENENLITRNDELTTENNNLQIKYDCLIKELESREKKINDKNIIIIELSNQLDQYKKPILEYSIDSLIKFFEILKNDNSQKRLIEWFESNVDGYNSSNLGIIYQSMDDTPKAIKWYTHSLKLNYTRAAYFLGKIYYSHGNIKRAIELYEVASEHEHSDAMMELGKIFEDLNQRKTSLKWYKKAADLGNENALIKVQIIIKNNFHWSFKCHSYMLYWLEKIPKNHKINWLGRLVEIYFCMEFNDKNKESSGIFRKKGRKYFKELVEIYKNAPNKIGPISNDIKYITCDKNKKYIKDFLGLSIYNDTINLLKNFAENNKIDPIGAMLKINDDNPIKKNYWLKKIKDIAEAVKMEKDGKKLVEIANIFHSIDDLINAKCYYKNAYEIGELQVAAIIGDIYLDLGRDESNRSIKSKDNIFMSIGWYKKALDAGDFRVNANLAEIYELTNKITEAIKSWTNAYFLCPKISKDTANKLGSIYSNENLNEDNKLSTGSQRKIYNLDIGISWYLQAANLNDIHAMIELAKCYMKADKFTDALNWCDKAMDEDKKTYGNSIESIDIADSKINREYINNIRRDIMEIRHRGEKKIKSTQNVFENGLKIIKKERKKLHNNLKINISKNKYGKSKVKVITRLKASYIKNYR</sequence>
<evidence type="ECO:0000256" key="1">
    <source>
        <dbReference type="PROSITE-ProRule" id="PRU00339"/>
    </source>
</evidence>
<dbReference type="InterPro" id="IPR019734">
    <property type="entry name" value="TPR_rpt"/>
</dbReference>
<accession>A0A3G5A670</accession>
<proteinExistence type="predicted"/>
<keyword evidence="2" id="KW-0175">Coiled coil</keyword>
<dbReference type="PROSITE" id="PS50005">
    <property type="entry name" value="TPR"/>
    <property type="match status" value="1"/>
</dbReference>
<dbReference type="EMBL" id="MK072299">
    <property type="protein sequence ID" value="AYV81741.1"/>
    <property type="molecule type" value="Genomic_DNA"/>
</dbReference>
<gene>
    <name evidence="3" type="ORF">Harvfovirus57_10</name>
</gene>
<dbReference type="InterPro" id="IPR006597">
    <property type="entry name" value="Sel1-like"/>
</dbReference>
<name>A0A3G5A670_9VIRU</name>
<protein>
    <submittedName>
        <fullName evidence="3">Uncharacterized protein</fullName>
    </submittedName>
</protein>
<reference evidence="3" key="1">
    <citation type="submission" date="2018-10" db="EMBL/GenBank/DDBJ databases">
        <title>Hidden diversity of soil giant viruses.</title>
        <authorList>
            <person name="Schulz F."/>
            <person name="Alteio L."/>
            <person name="Goudeau D."/>
            <person name="Ryan E.M."/>
            <person name="Malmstrom R.R."/>
            <person name="Blanchard J."/>
            <person name="Woyke T."/>
        </authorList>
    </citation>
    <scope>NUCLEOTIDE SEQUENCE</scope>
    <source>
        <strain evidence="3">HAV1</strain>
    </source>
</reference>
<dbReference type="Gene3D" id="1.25.40.10">
    <property type="entry name" value="Tetratricopeptide repeat domain"/>
    <property type="match status" value="2"/>
</dbReference>
<evidence type="ECO:0000313" key="3">
    <source>
        <dbReference type="EMBL" id="AYV81741.1"/>
    </source>
</evidence>